<dbReference type="Proteomes" id="UP000003111">
    <property type="component" value="Unassembled WGS sequence"/>
</dbReference>
<protein>
    <submittedName>
        <fullName evidence="1">Uncharacterized protein</fullName>
    </submittedName>
</protein>
<proteinExistence type="predicted"/>
<dbReference type="AlphaFoldDB" id="E2SBF2"/>
<reference evidence="1" key="1">
    <citation type="submission" date="2010-08" db="EMBL/GenBank/DDBJ databases">
        <authorList>
            <person name="Muzny D."/>
            <person name="Qin X."/>
            <person name="Buhay C."/>
            <person name="Dugan-Rocha S."/>
            <person name="Ding Y."/>
            <person name="Chen G."/>
            <person name="Hawes A."/>
            <person name="Holder M."/>
            <person name="Jhangiani S."/>
            <person name="Johnson A."/>
            <person name="Khan Z."/>
            <person name="Li Z."/>
            <person name="Liu W."/>
            <person name="Liu X."/>
            <person name="Perez L."/>
            <person name="Shen H."/>
            <person name="Wang Q."/>
            <person name="Watt J."/>
            <person name="Xi L."/>
            <person name="Xin Y."/>
            <person name="Zhou J."/>
            <person name="Deng J."/>
            <person name="Jiang H."/>
            <person name="Liu Y."/>
            <person name="Qu J."/>
            <person name="Song X.-Z."/>
            <person name="Zhang L."/>
            <person name="Villasana D."/>
            <person name="Johnson A."/>
            <person name="Liu J."/>
            <person name="Liyanage D."/>
            <person name="Lorensuhewa L."/>
            <person name="Robinson T."/>
            <person name="Song A."/>
            <person name="Song B.-B."/>
            <person name="Dinh H."/>
            <person name="Thornton R."/>
            <person name="Coyle M."/>
            <person name="Francisco L."/>
            <person name="Jackson L."/>
            <person name="Javaid M."/>
            <person name="Korchina V."/>
            <person name="Kovar C."/>
            <person name="Mata R."/>
            <person name="Mathew T."/>
            <person name="Ngo R."/>
            <person name="Nguyen L."/>
            <person name="Nguyen N."/>
            <person name="Okwuonu G."/>
            <person name="Ongeri F."/>
            <person name="Pham C."/>
            <person name="Simmons D."/>
            <person name="Wilczek-Boney K."/>
            <person name="Hale W."/>
            <person name="Jakkamsetti A."/>
            <person name="Pham P."/>
            <person name="Ruth R."/>
            <person name="San Lucas F."/>
            <person name="Warren J."/>
            <person name="Zhang J."/>
            <person name="Zhao Z."/>
            <person name="Zhou C."/>
            <person name="Zhu D."/>
            <person name="Lee S."/>
            <person name="Bess C."/>
            <person name="Blankenburg K."/>
            <person name="Forbes L."/>
            <person name="Fu Q."/>
            <person name="Gubbala S."/>
            <person name="Hirani K."/>
            <person name="Jayaseelan J.C."/>
            <person name="Lara F."/>
            <person name="Munidasa M."/>
            <person name="Palculict T."/>
            <person name="Patil S."/>
            <person name="Pu L.-L."/>
            <person name="Saada N."/>
            <person name="Tang L."/>
            <person name="Weissenberger G."/>
            <person name="Zhu Y."/>
            <person name="Hemphill L."/>
            <person name="Shang Y."/>
            <person name="Youmans B."/>
            <person name="Ayvaz T."/>
            <person name="Ross M."/>
            <person name="Santibanez J."/>
            <person name="Aqrawi P."/>
            <person name="Gross S."/>
            <person name="Joshi V."/>
            <person name="Fowler G."/>
            <person name="Nazareth L."/>
            <person name="Reid J."/>
            <person name="Worley K."/>
            <person name="Petrosino J."/>
            <person name="Highlander S."/>
            <person name="Gibbs R."/>
        </authorList>
    </citation>
    <scope>NUCLEOTIDE SEQUENCE [LARGE SCALE GENOMIC DNA]</scope>
    <source>
        <strain evidence="1">DSM 15272</strain>
    </source>
</reference>
<name>E2SBF2_9ACTN</name>
<gene>
    <name evidence="1" type="ORF">HMPREF0063_11361</name>
</gene>
<dbReference type="STRING" id="585531.HMPREF0063_11361"/>
<keyword evidence="2" id="KW-1185">Reference proteome</keyword>
<dbReference type="HOGENOM" id="CLU_3211409_0_0_11"/>
<evidence type="ECO:0000313" key="1">
    <source>
        <dbReference type="EMBL" id="EFQ83698.1"/>
    </source>
</evidence>
<organism evidence="1 2">
    <name type="scientific">Aeromicrobium marinum DSM 15272</name>
    <dbReference type="NCBI Taxonomy" id="585531"/>
    <lineage>
        <taxon>Bacteria</taxon>
        <taxon>Bacillati</taxon>
        <taxon>Actinomycetota</taxon>
        <taxon>Actinomycetes</taxon>
        <taxon>Propionibacteriales</taxon>
        <taxon>Nocardioidaceae</taxon>
        <taxon>Aeromicrobium</taxon>
    </lineage>
</organism>
<sequence length="44" mass="4768">MLESPDRATPRSPRRWNPMTTILFAGRDVVATSVGSVTGVVQLP</sequence>
<dbReference type="EMBL" id="ACLF03000004">
    <property type="protein sequence ID" value="EFQ83698.1"/>
    <property type="molecule type" value="Genomic_DNA"/>
</dbReference>
<comment type="caution">
    <text evidence="1">The sequence shown here is derived from an EMBL/GenBank/DDBJ whole genome shotgun (WGS) entry which is preliminary data.</text>
</comment>
<evidence type="ECO:0000313" key="2">
    <source>
        <dbReference type="Proteomes" id="UP000003111"/>
    </source>
</evidence>
<accession>E2SBF2</accession>